<dbReference type="RefSeq" id="WP_213607461.1">
    <property type="nucleotide sequence ID" value="NZ_CP074676.1"/>
</dbReference>
<keyword evidence="4" id="KW-1185">Reference proteome</keyword>
<dbReference type="Gene3D" id="1.10.443.10">
    <property type="entry name" value="Intergrase catalytic core"/>
    <property type="match status" value="1"/>
</dbReference>
<dbReference type="GeneID" id="87481173"/>
<feature type="domain" description="Tyr recombinase" evidence="2">
    <location>
        <begin position="192"/>
        <end position="438"/>
    </location>
</feature>
<evidence type="ECO:0000256" key="1">
    <source>
        <dbReference type="ARBA" id="ARBA00023172"/>
    </source>
</evidence>
<dbReference type="EMBL" id="CP074676">
    <property type="protein sequence ID" value="QVL21437.1"/>
    <property type="molecule type" value="Genomic_DNA"/>
</dbReference>
<dbReference type="InterPro" id="IPR011010">
    <property type="entry name" value="DNA_brk_join_enz"/>
</dbReference>
<dbReference type="InterPro" id="IPR013762">
    <property type="entry name" value="Integrase-like_cat_sf"/>
</dbReference>
<gene>
    <name evidence="3" type="ORF">KH389_13010</name>
</gene>
<name>A0ABX8DZ69_9PSED</name>
<protein>
    <submittedName>
        <fullName evidence="3">Site-specific integrase</fullName>
    </submittedName>
</protein>
<evidence type="ECO:0000313" key="4">
    <source>
        <dbReference type="Proteomes" id="UP000678154"/>
    </source>
</evidence>
<dbReference type="Proteomes" id="UP000678154">
    <property type="component" value="Chromosome"/>
</dbReference>
<dbReference type="InterPro" id="IPR002104">
    <property type="entry name" value="Integrase_catalytic"/>
</dbReference>
<organism evidence="3 4">
    <name type="scientific">Pseudomonas qingdaonensis</name>
    <dbReference type="NCBI Taxonomy" id="2056231"/>
    <lineage>
        <taxon>Bacteria</taxon>
        <taxon>Pseudomonadati</taxon>
        <taxon>Pseudomonadota</taxon>
        <taxon>Gammaproteobacteria</taxon>
        <taxon>Pseudomonadales</taxon>
        <taxon>Pseudomonadaceae</taxon>
        <taxon>Pseudomonas</taxon>
    </lineage>
</organism>
<keyword evidence="1" id="KW-0233">DNA recombination</keyword>
<evidence type="ECO:0000259" key="2">
    <source>
        <dbReference type="PROSITE" id="PS51898"/>
    </source>
</evidence>
<dbReference type="PROSITE" id="PS51898">
    <property type="entry name" value="TYR_RECOMBINASE"/>
    <property type="match status" value="1"/>
</dbReference>
<dbReference type="NCBIfam" id="NF040693">
    <property type="entry name" value="recomb_GmtY"/>
    <property type="match status" value="1"/>
</dbReference>
<dbReference type="SUPFAM" id="SSF56349">
    <property type="entry name" value="DNA breaking-rejoining enzymes"/>
    <property type="match status" value="1"/>
</dbReference>
<dbReference type="CDD" id="cd00397">
    <property type="entry name" value="DNA_BRE_C"/>
    <property type="match status" value="1"/>
</dbReference>
<sequence length="485" mass="55298">MTIVQSIAKIVVDDSGLQSEMTILITENGPVTVLIDYLLANQHLSPVWQRLVTQATKLLLEYMEANHHYFSEPHELFQAFATHLYTGTIDDNGLDDSGLGWIPTSRETSNRFISALEGLTDYVAIRYNTPNMNPLTTASTYDQRLNYAAWYRRNINNFLGHIESKALPDIVMKARNVRGRTTLRKIDNDAVAFPERLFQRMYMEGFGSASDPRCAVRDQLILIMMHGAGLRESDTLHLWIMDVGDHPLIEGGAMVRIYHPEDGAAPNKWRGRRGTTTRGAYLRENYALTARNLLQGTRRVGWKTRLVDHCDNYIQLHWFPTRFSVLFMALWQVHIRYLARVERDHPYAFVSYEKSAIGAPYTLQAFNGNYKRALARIGEIASKSEGRSTHGHRHAYGRRLSRAEISPEIIRKAMHHTSLESQKVYTTPSISEISSGLKSAEERLNACADEEKRAPLVNVLDETLSALLAGIESPRERYRGRKYDK</sequence>
<accession>A0ABX8DZ69</accession>
<evidence type="ECO:0000313" key="3">
    <source>
        <dbReference type="EMBL" id="QVL21437.1"/>
    </source>
</evidence>
<proteinExistence type="predicted"/>
<reference evidence="3 4" key="1">
    <citation type="journal article" date="2016" name="J. Hazard. Mater.">
        <title>A newly isolated Pseudomonas putida S-1 strain for batch-mode-propanethiol degradation and continuous treatment of propanethiol-containing waste gas.</title>
        <authorList>
            <person name="Chen D.Z."/>
            <person name="Sun Y.M."/>
            <person name="Han L.M."/>
            <person name="Chen J."/>
            <person name="Ye J.X."/>
            <person name="Chen J.M."/>
        </authorList>
    </citation>
    <scope>NUCLEOTIDE SEQUENCE [LARGE SCALE GENOMIC DNA]</scope>
    <source>
        <strain evidence="3 4">S-1</strain>
    </source>
</reference>